<dbReference type="OrthoDB" id="2473397at2"/>
<keyword evidence="2" id="KW-0732">Signal</keyword>
<gene>
    <name evidence="3" type="ORF">SAMN00120144_2764</name>
</gene>
<keyword evidence="4" id="KW-1185">Reference proteome</keyword>
<evidence type="ECO:0008006" key="5">
    <source>
        <dbReference type="Google" id="ProtNLM"/>
    </source>
</evidence>
<evidence type="ECO:0000313" key="3">
    <source>
        <dbReference type="EMBL" id="SMB96467.1"/>
    </source>
</evidence>
<evidence type="ECO:0000313" key="4">
    <source>
        <dbReference type="Proteomes" id="UP000192266"/>
    </source>
</evidence>
<proteinExistence type="predicted"/>
<dbReference type="Proteomes" id="UP000192266">
    <property type="component" value="Unassembled WGS sequence"/>
</dbReference>
<feature type="chain" id="PRO_5013139621" description="Sporulation domain protein" evidence="2">
    <location>
        <begin position="22"/>
        <end position="178"/>
    </location>
</feature>
<dbReference type="STRING" id="645990.SAMN00120144_2764"/>
<dbReference type="PROSITE" id="PS51257">
    <property type="entry name" value="PROKAR_LIPOPROTEIN"/>
    <property type="match status" value="1"/>
</dbReference>
<sequence>MKFPLRNVFLFSALLSLASCAASGPVGKTTTPDTTRRRESAPAEDLSRYRPVFTSPSAATTPAGSKPTITPTNHVNSQIDQRLRDQAFTNQNVKYAQGYRILAYVGLERDQAMAIRRAVISRYPEETDYMTFKQPTYRLLIGDYMTRLEAEQAMLRIKPLAPRAQLQPAQVVLNKTRF</sequence>
<accession>A0A1W1VSX2</accession>
<feature type="region of interest" description="Disordered" evidence="1">
    <location>
        <begin position="23"/>
        <end position="73"/>
    </location>
</feature>
<dbReference type="AlphaFoldDB" id="A0A1W1VSX2"/>
<dbReference type="RefSeq" id="WP_084446120.1">
    <property type="nucleotide sequence ID" value="NZ_FWWW01000071.1"/>
</dbReference>
<reference evidence="3 4" key="1">
    <citation type="submission" date="2017-04" db="EMBL/GenBank/DDBJ databases">
        <authorList>
            <person name="Afonso C.L."/>
            <person name="Miller P.J."/>
            <person name="Scott M.A."/>
            <person name="Spackman E."/>
            <person name="Goraichik I."/>
            <person name="Dimitrov K.M."/>
            <person name="Suarez D.L."/>
            <person name="Swayne D.E."/>
        </authorList>
    </citation>
    <scope>NUCLEOTIDE SEQUENCE [LARGE SCALE GENOMIC DNA]</scope>
    <source>
        <strain evidence="3 4">DSM 11622</strain>
    </source>
</reference>
<evidence type="ECO:0000256" key="1">
    <source>
        <dbReference type="SAM" id="MobiDB-lite"/>
    </source>
</evidence>
<protein>
    <recommendedName>
        <fullName evidence="5">Sporulation domain protein</fullName>
    </recommendedName>
</protein>
<evidence type="ECO:0000256" key="2">
    <source>
        <dbReference type="SAM" id="SignalP"/>
    </source>
</evidence>
<organism evidence="3 4">
    <name type="scientific">Hymenobacter roseosalivarius DSM 11622</name>
    <dbReference type="NCBI Taxonomy" id="645990"/>
    <lineage>
        <taxon>Bacteria</taxon>
        <taxon>Pseudomonadati</taxon>
        <taxon>Bacteroidota</taxon>
        <taxon>Cytophagia</taxon>
        <taxon>Cytophagales</taxon>
        <taxon>Hymenobacteraceae</taxon>
        <taxon>Hymenobacter</taxon>
    </lineage>
</organism>
<feature type="compositionally biased region" description="Basic and acidic residues" evidence="1">
    <location>
        <begin position="34"/>
        <end position="48"/>
    </location>
</feature>
<dbReference type="EMBL" id="FWWW01000071">
    <property type="protein sequence ID" value="SMB96467.1"/>
    <property type="molecule type" value="Genomic_DNA"/>
</dbReference>
<name>A0A1W1VSX2_9BACT</name>
<feature type="signal peptide" evidence="2">
    <location>
        <begin position="1"/>
        <end position="21"/>
    </location>
</feature>
<feature type="compositionally biased region" description="Polar residues" evidence="1">
    <location>
        <begin position="54"/>
        <end position="73"/>
    </location>
</feature>